<evidence type="ECO:0000256" key="3">
    <source>
        <dbReference type="ARBA" id="ARBA00007282"/>
    </source>
</evidence>
<evidence type="ECO:0000256" key="6">
    <source>
        <dbReference type="ARBA" id="ARBA00022989"/>
    </source>
</evidence>
<feature type="transmembrane region" description="Helical" evidence="8">
    <location>
        <begin position="20"/>
        <end position="38"/>
    </location>
</feature>
<keyword evidence="11" id="KW-1185">Reference proteome</keyword>
<evidence type="ECO:0000256" key="4">
    <source>
        <dbReference type="ARBA" id="ARBA00022679"/>
    </source>
</evidence>
<feature type="transmembrane region" description="Helical" evidence="8">
    <location>
        <begin position="348"/>
        <end position="366"/>
    </location>
</feature>
<keyword evidence="5 8" id="KW-0812">Transmembrane</keyword>
<dbReference type="EMBL" id="KN847041">
    <property type="protein sequence ID" value="KIW31950.1"/>
    <property type="molecule type" value="Genomic_DNA"/>
</dbReference>
<dbReference type="PANTHER" id="PTHR31595:SF57">
    <property type="entry name" value="OS04G0481900 PROTEIN"/>
    <property type="match status" value="1"/>
</dbReference>
<dbReference type="RefSeq" id="XP_016252166.1">
    <property type="nucleotide sequence ID" value="XM_016390264.1"/>
</dbReference>
<sequence>MDPKWFPPPDRPFQPGGRSVFGAGVIGMTTLLFPPGRFRQIMPIPLILWILWNLRQHTAGRPEEDYLNAINVCLILLRCIDVGVLHNAEQAFRRVKSDGTTETEEDIEKMTTWQKFRWSLQLFTTMRGIGWNWRVKNVDQVPRHISRSRFVLEQVARAFYSFLYMDINGWCMRRLPWGDRTASVSDPFALPLWQQILLGWSSAFHSGFTMAFSYYLGAAVAVGSGLYTPQSWPPIYGSFVKRGYTVRNIWGCCWHQLLRRIFESVNKPLLQVLRVKTGTLASRYLQLYNAFFVSALIHHAGALNCAYSSLGWCQFYFFMIQPVAIMFEDLVIYFGKKAALKDTWKTRAVGYVWVVCFLSYSLRYAAKGILAAGLGGVRHPVVDKFSIMDRLFG</sequence>
<evidence type="ECO:0000256" key="5">
    <source>
        <dbReference type="ARBA" id="ARBA00022692"/>
    </source>
</evidence>
<evidence type="ECO:0000256" key="7">
    <source>
        <dbReference type="ARBA" id="ARBA00023136"/>
    </source>
</evidence>
<evidence type="ECO:0000313" key="10">
    <source>
        <dbReference type="EMBL" id="KIW31950.1"/>
    </source>
</evidence>
<reference evidence="10 11" key="1">
    <citation type="submission" date="2015-01" db="EMBL/GenBank/DDBJ databases">
        <title>The Genome Sequence of Cladophialophora immunda CBS83496.</title>
        <authorList>
            <consortium name="The Broad Institute Genomics Platform"/>
            <person name="Cuomo C."/>
            <person name="de Hoog S."/>
            <person name="Gorbushina A."/>
            <person name="Stielow B."/>
            <person name="Teixiera M."/>
            <person name="Abouelleil A."/>
            <person name="Chapman S.B."/>
            <person name="Priest M."/>
            <person name="Young S.K."/>
            <person name="Wortman J."/>
            <person name="Nusbaum C."/>
            <person name="Birren B."/>
        </authorList>
    </citation>
    <scope>NUCLEOTIDE SEQUENCE [LARGE SCALE GENOMIC DNA]</scope>
    <source>
        <strain evidence="10 11">CBS 83496</strain>
    </source>
</reference>
<accession>A0A0D2CPN1</accession>
<dbReference type="OrthoDB" id="1077582at2759"/>
<feature type="domain" description="Wax synthase" evidence="9">
    <location>
        <begin position="232"/>
        <end position="319"/>
    </location>
</feature>
<comment type="pathway">
    <text evidence="2">Secondary metabolite biosynthesis.</text>
</comment>
<keyword evidence="7 8" id="KW-0472">Membrane</keyword>
<dbReference type="GO" id="GO:0008374">
    <property type="term" value="F:O-acyltransferase activity"/>
    <property type="evidence" value="ECO:0007669"/>
    <property type="project" value="InterPro"/>
</dbReference>
<gene>
    <name evidence="10" type="ORF">PV07_03536</name>
</gene>
<keyword evidence="4" id="KW-0808">Transferase</keyword>
<evidence type="ECO:0000256" key="8">
    <source>
        <dbReference type="SAM" id="Phobius"/>
    </source>
</evidence>
<dbReference type="Proteomes" id="UP000054466">
    <property type="component" value="Unassembled WGS sequence"/>
</dbReference>
<dbReference type="AlphaFoldDB" id="A0A0D2CPN1"/>
<dbReference type="GO" id="GO:0016020">
    <property type="term" value="C:membrane"/>
    <property type="evidence" value="ECO:0007669"/>
    <property type="project" value="UniProtKB-SubCell"/>
</dbReference>
<name>A0A0D2CPN1_9EURO</name>
<evidence type="ECO:0000256" key="1">
    <source>
        <dbReference type="ARBA" id="ARBA00004141"/>
    </source>
</evidence>
<dbReference type="GO" id="GO:0006629">
    <property type="term" value="P:lipid metabolic process"/>
    <property type="evidence" value="ECO:0007669"/>
    <property type="project" value="InterPro"/>
</dbReference>
<dbReference type="InterPro" id="IPR032805">
    <property type="entry name" value="Wax_synthase_dom"/>
</dbReference>
<dbReference type="InterPro" id="IPR044851">
    <property type="entry name" value="Wax_synthase"/>
</dbReference>
<keyword evidence="6 8" id="KW-1133">Transmembrane helix</keyword>
<feature type="transmembrane region" description="Helical" evidence="8">
    <location>
        <begin position="315"/>
        <end position="336"/>
    </location>
</feature>
<evidence type="ECO:0000313" key="11">
    <source>
        <dbReference type="Proteomes" id="UP000054466"/>
    </source>
</evidence>
<proteinExistence type="inferred from homology"/>
<dbReference type="GeneID" id="27342730"/>
<protein>
    <recommendedName>
        <fullName evidence="9">Wax synthase domain-containing protein</fullName>
    </recommendedName>
</protein>
<feature type="transmembrane region" description="Helical" evidence="8">
    <location>
        <begin position="284"/>
        <end position="303"/>
    </location>
</feature>
<dbReference type="Pfam" id="PF13813">
    <property type="entry name" value="MBOAT_2"/>
    <property type="match status" value="1"/>
</dbReference>
<evidence type="ECO:0000259" key="9">
    <source>
        <dbReference type="Pfam" id="PF13813"/>
    </source>
</evidence>
<dbReference type="HOGENOM" id="CLU_032731_1_1_1"/>
<dbReference type="VEuPathDB" id="FungiDB:PV07_03536"/>
<organism evidence="10 11">
    <name type="scientific">Cladophialophora immunda</name>
    <dbReference type="NCBI Taxonomy" id="569365"/>
    <lineage>
        <taxon>Eukaryota</taxon>
        <taxon>Fungi</taxon>
        <taxon>Dikarya</taxon>
        <taxon>Ascomycota</taxon>
        <taxon>Pezizomycotina</taxon>
        <taxon>Eurotiomycetes</taxon>
        <taxon>Chaetothyriomycetidae</taxon>
        <taxon>Chaetothyriales</taxon>
        <taxon>Herpotrichiellaceae</taxon>
        <taxon>Cladophialophora</taxon>
    </lineage>
</organism>
<dbReference type="PANTHER" id="PTHR31595">
    <property type="entry name" value="LONG-CHAIN-ALCOHOL O-FATTY-ACYLTRANSFERASE 3-RELATED"/>
    <property type="match status" value="1"/>
</dbReference>
<comment type="similarity">
    <text evidence="3">Belongs to the wax synthase family.</text>
</comment>
<comment type="subcellular location">
    <subcellularLocation>
        <location evidence="1">Membrane</location>
        <topology evidence="1">Multi-pass membrane protein</topology>
    </subcellularLocation>
</comment>
<evidence type="ECO:0000256" key="2">
    <source>
        <dbReference type="ARBA" id="ARBA00005179"/>
    </source>
</evidence>